<evidence type="ECO:0000259" key="12">
    <source>
        <dbReference type="PROSITE" id="PS51864"/>
    </source>
</evidence>
<dbReference type="Proteomes" id="UP000826195">
    <property type="component" value="Unassembled WGS sequence"/>
</dbReference>
<dbReference type="SMART" id="SM00042">
    <property type="entry name" value="CUB"/>
    <property type="match status" value="2"/>
</dbReference>
<evidence type="ECO:0000256" key="2">
    <source>
        <dbReference type="ARBA" id="ARBA00022670"/>
    </source>
</evidence>
<evidence type="ECO:0000256" key="5">
    <source>
        <dbReference type="ARBA" id="ARBA00022833"/>
    </source>
</evidence>
<dbReference type="GO" id="GO:0008270">
    <property type="term" value="F:zinc ion binding"/>
    <property type="evidence" value="ECO:0007669"/>
    <property type="project" value="UniProtKB-UniRule"/>
</dbReference>
<sequence length="402" mass="46359">MREWEKSTCVQFVPINRQVYQKYLLFTKSESCKCCFVDHGPEILYQTINLVDQCYHRNILLHELGHVIGFLHEHNHPERDQHISVNFSIVENDDVNQYQKYSHNQVDTLFLPYDRDSVMHYSQLLSIDNVSINISIPVPQNHDEFVSWNTIVNVNDKLSNGDIAAANLMYHCPQCGETFFEPTGKFGQSSNDSQSDSERCEWRIRASDGKRITLKINSLSIHPSYLCLLDYLEVRNGVSPDSPVIARYCGIINDVEIIASNFLVITYVKMSIFAPSFFMAEYEITCKETVYLYSDTIYHLESPNYPNSYMPNKQCQWYFTAHEKSDEITIKFDIFALEKSKNCIKDFVKITESDESTILGVYCGLIDSLYVYSTDNKLQVEFSSDETIEGFGFSAAVTTIKK</sequence>
<feature type="disulfide bond" evidence="9">
    <location>
        <begin position="32"/>
        <end position="54"/>
    </location>
</feature>
<evidence type="ECO:0000256" key="3">
    <source>
        <dbReference type="ARBA" id="ARBA00022723"/>
    </source>
</evidence>
<dbReference type="PRINTS" id="PR00480">
    <property type="entry name" value="ASTACIN"/>
</dbReference>
<evidence type="ECO:0000313" key="14">
    <source>
        <dbReference type="Proteomes" id="UP000826195"/>
    </source>
</evidence>
<evidence type="ECO:0000256" key="10">
    <source>
        <dbReference type="RuleBase" id="RU361183"/>
    </source>
</evidence>
<dbReference type="InterPro" id="IPR035914">
    <property type="entry name" value="Sperma_CUB_dom_sf"/>
</dbReference>
<keyword evidence="2 9" id="KW-0645">Protease</keyword>
<keyword evidence="1" id="KW-0245">EGF-like domain</keyword>
<dbReference type="Pfam" id="PF01400">
    <property type="entry name" value="Astacin"/>
    <property type="match status" value="1"/>
</dbReference>
<feature type="binding site" evidence="9">
    <location>
        <position position="72"/>
    </location>
    <ligand>
        <name>Zn(2+)</name>
        <dbReference type="ChEBI" id="CHEBI:29105"/>
        <note>catalytic</note>
    </ligand>
</feature>
<dbReference type="InterPro" id="IPR006026">
    <property type="entry name" value="Peptidase_Metallo"/>
</dbReference>
<keyword evidence="14" id="KW-1185">Reference proteome</keyword>
<dbReference type="Gene3D" id="2.60.120.290">
    <property type="entry name" value="Spermadhesin, CUB domain"/>
    <property type="match status" value="2"/>
</dbReference>
<feature type="domain" description="CUB" evidence="11">
    <location>
        <begin position="175"/>
        <end position="285"/>
    </location>
</feature>
<dbReference type="InterPro" id="IPR001506">
    <property type="entry name" value="Peptidase_M12A"/>
</dbReference>
<feature type="domain" description="CUB" evidence="11">
    <location>
        <begin position="286"/>
        <end position="400"/>
    </location>
</feature>
<dbReference type="EMBL" id="JAHXZJ010000001">
    <property type="protein sequence ID" value="KAH0567102.1"/>
    <property type="molecule type" value="Genomic_DNA"/>
</dbReference>
<feature type="binding site" evidence="9">
    <location>
        <position position="62"/>
    </location>
    <ligand>
        <name>Zn(2+)</name>
        <dbReference type="ChEBI" id="CHEBI:29105"/>
        <note>catalytic</note>
    </ligand>
</feature>
<comment type="cofactor">
    <cofactor evidence="9 10">
        <name>Zn(2+)</name>
        <dbReference type="ChEBI" id="CHEBI:29105"/>
    </cofactor>
    <text evidence="9 10">Binds 1 zinc ion per subunit.</text>
</comment>
<dbReference type="InterPro" id="IPR024079">
    <property type="entry name" value="MetalloPept_cat_dom_sf"/>
</dbReference>
<proteinExistence type="predicted"/>
<protein>
    <recommendedName>
        <fullName evidence="10">Metalloendopeptidase</fullName>
        <ecNumber evidence="10">3.4.24.-</ecNumber>
    </recommendedName>
</protein>
<reference evidence="13 14" key="1">
    <citation type="journal article" date="2021" name="J. Hered.">
        <title>A chromosome-level genome assembly of the parasitoid wasp, Cotesia glomerata (Hymenoptera: Braconidae).</title>
        <authorList>
            <person name="Pinto B.J."/>
            <person name="Weis J.J."/>
            <person name="Gamble T."/>
            <person name="Ode P.J."/>
            <person name="Paul R."/>
            <person name="Zaspel J.M."/>
        </authorList>
    </citation>
    <scope>NUCLEOTIDE SEQUENCE [LARGE SCALE GENOMIC DNA]</scope>
    <source>
        <strain evidence="13">CgM1</strain>
    </source>
</reference>
<dbReference type="PROSITE" id="PS51864">
    <property type="entry name" value="ASTACIN"/>
    <property type="match status" value="1"/>
</dbReference>
<comment type="caution">
    <text evidence="8">Lacks conserved residue(s) required for the propagation of feature annotation.</text>
</comment>
<dbReference type="SUPFAM" id="SSF49854">
    <property type="entry name" value="Spermadhesin, CUB domain"/>
    <property type="match status" value="2"/>
</dbReference>
<evidence type="ECO:0000256" key="9">
    <source>
        <dbReference type="PROSITE-ProRule" id="PRU01211"/>
    </source>
</evidence>
<keyword evidence="3 9" id="KW-0479">Metal-binding</keyword>
<evidence type="ECO:0000256" key="6">
    <source>
        <dbReference type="ARBA" id="ARBA00023049"/>
    </source>
</evidence>
<keyword evidence="5 9" id="KW-0862">Zinc</keyword>
<evidence type="ECO:0000313" key="13">
    <source>
        <dbReference type="EMBL" id="KAH0567102.1"/>
    </source>
</evidence>
<evidence type="ECO:0000259" key="11">
    <source>
        <dbReference type="PROSITE" id="PS01180"/>
    </source>
</evidence>
<keyword evidence="7 9" id="KW-1015">Disulfide bond</keyword>
<feature type="binding site" evidence="9">
    <location>
        <position position="66"/>
    </location>
    <ligand>
        <name>Zn(2+)</name>
        <dbReference type="ChEBI" id="CHEBI:29105"/>
        <note>catalytic</note>
    </ligand>
</feature>
<evidence type="ECO:0000256" key="8">
    <source>
        <dbReference type="PROSITE-ProRule" id="PRU00059"/>
    </source>
</evidence>
<name>A0AAV7J7A5_COTGL</name>
<dbReference type="Pfam" id="PF00431">
    <property type="entry name" value="CUB"/>
    <property type="match status" value="2"/>
</dbReference>
<dbReference type="PANTHER" id="PTHR10127:SF850">
    <property type="entry name" value="METALLOENDOPEPTIDASE"/>
    <property type="match status" value="1"/>
</dbReference>
<dbReference type="GO" id="GO:0004222">
    <property type="term" value="F:metalloendopeptidase activity"/>
    <property type="evidence" value="ECO:0007669"/>
    <property type="project" value="UniProtKB-UniRule"/>
</dbReference>
<evidence type="ECO:0000256" key="1">
    <source>
        <dbReference type="ARBA" id="ARBA00022536"/>
    </source>
</evidence>
<dbReference type="PROSITE" id="PS01180">
    <property type="entry name" value="CUB"/>
    <property type="match status" value="2"/>
</dbReference>
<accession>A0AAV7J7A5</accession>
<gene>
    <name evidence="13" type="ORF">KQX54_006685</name>
</gene>
<feature type="active site" evidence="9">
    <location>
        <position position="63"/>
    </location>
</feature>
<dbReference type="SUPFAM" id="SSF55486">
    <property type="entry name" value="Metalloproteases ('zincins'), catalytic domain"/>
    <property type="match status" value="1"/>
</dbReference>
<dbReference type="Gene3D" id="3.40.390.10">
    <property type="entry name" value="Collagenase (Catalytic Domain)"/>
    <property type="match status" value="1"/>
</dbReference>
<dbReference type="FunFam" id="2.60.120.290:FF:000005">
    <property type="entry name" value="Procollagen C-endopeptidase enhancer 1"/>
    <property type="match status" value="1"/>
</dbReference>
<comment type="caution">
    <text evidence="13">The sequence shown here is derived from an EMBL/GenBank/DDBJ whole genome shotgun (WGS) entry which is preliminary data.</text>
</comment>
<feature type="domain" description="Peptidase M12A" evidence="12">
    <location>
        <begin position="1"/>
        <end position="173"/>
    </location>
</feature>
<keyword evidence="4 9" id="KW-0378">Hydrolase</keyword>
<evidence type="ECO:0000256" key="4">
    <source>
        <dbReference type="ARBA" id="ARBA00022801"/>
    </source>
</evidence>
<evidence type="ECO:0000256" key="7">
    <source>
        <dbReference type="ARBA" id="ARBA00023157"/>
    </source>
</evidence>
<dbReference type="CDD" id="cd00041">
    <property type="entry name" value="CUB"/>
    <property type="match status" value="2"/>
</dbReference>
<feature type="disulfide bond" evidence="9">
    <location>
        <begin position="34"/>
        <end position="35"/>
    </location>
</feature>
<organism evidence="13 14">
    <name type="scientific">Cotesia glomerata</name>
    <name type="common">Lepidopteran parasitic wasp</name>
    <name type="synonym">Apanteles glomeratus</name>
    <dbReference type="NCBI Taxonomy" id="32391"/>
    <lineage>
        <taxon>Eukaryota</taxon>
        <taxon>Metazoa</taxon>
        <taxon>Ecdysozoa</taxon>
        <taxon>Arthropoda</taxon>
        <taxon>Hexapoda</taxon>
        <taxon>Insecta</taxon>
        <taxon>Pterygota</taxon>
        <taxon>Neoptera</taxon>
        <taxon>Endopterygota</taxon>
        <taxon>Hymenoptera</taxon>
        <taxon>Apocrita</taxon>
        <taxon>Ichneumonoidea</taxon>
        <taxon>Braconidae</taxon>
        <taxon>Microgastrinae</taxon>
        <taxon>Cotesia</taxon>
    </lineage>
</organism>
<dbReference type="InterPro" id="IPR000859">
    <property type="entry name" value="CUB_dom"/>
</dbReference>
<dbReference type="EC" id="3.4.24.-" evidence="10"/>
<keyword evidence="6 9" id="KW-0482">Metalloprotease</keyword>
<dbReference type="AlphaFoldDB" id="A0AAV7J7A5"/>
<dbReference type="SMART" id="SM00235">
    <property type="entry name" value="ZnMc"/>
    <property type="match status" value="1"/>
</dbReference>
<dbReference type="GO" id="GO:0006508">
    <property type="term" value="P:proteolysis"/>
    <property type="evidence" value="ECO:0007669"/>
    <property type="project" value="UniProtKB-KW"/>
</dbReference>
<dbReference type="PANTHER" id="PTHR10127">
    <property type="entry name" value="DISCOIDIN, CUB, EGF, LAMININ , AND ZINC METALLOPROTEASE DOMAIN CONTAINING"/>
    <property type="match status" value="1"/>
</dbReference>